<feature type="domain" description="Peptidase M16 N-terminal" evidence="6">
    <location>
        <begin position="2"/>
        <end position="101"/>
    </location>
</feature>
<dbReference type="EMBL" id="CP053015">
    <property type="protein sequence ID" value="QJQ33175.1"/>
    <property type="molecule type" value="Genomic_DNA"/>
</dbReference>
<dbReference type="Pfam" id="PF00675">
    <property type="entry name" value="Peptidase_M16"/>
    <property type="match status" value="1"/>
</dbReference>
<dbReference type="GO" id="GO:0046872">
    <property type="term" value="F:metal ion binding"/>
    <property type="evidence" value="ECO:0007669"/>
    <property type="project" value="InterPro"/>
</dbReference>
<evidence type="ECO:0000256" key="2">
    <source>
        <dbReference type="ARBA" id="ARBA00022670"/>
    </source>
</evidence>
<dbReference type="Proteomes" id="UP000503018">
    <property type="component" value="Chromosome"/>
</dbReference>
<dbReference type="PANTHER" id="PTHR43690">
    <property type="entry name" value="NARDILYSIN"/>
    <property type="match status" value="1"/>
</dbReference>
<proteinExistence type="inferred from homology"/>
<dbReference type="AlphaFoldDB" id="A0A6M4AVP5"/>
<dbReference type="InterPro" id="IPR007863">
    <property type="entry name" value="Peptidase_M16_C"/>
</dbReference>
<reference evidence="8 9" key="1">
    <citation type="submission" date="2020-01" db="EMBL/GenBank/DDBJ databases">
        <title>Sphingomonas sp. strain CSW-10.</title>
        <authorList>
            <person name="Chen W.-M."/>
        </authorList>
    </citation>
    <scope>NUCLEOTIDE SEQUENCE [LARGE SCALE GENOMIC DNA]</scope>
    <source>
        <strain evidence="8 9">CSW-10</strain>
    </source>
</reference>
<sequence>MEQPHEAGWAHLIEHLSFRESRYLQSGEARREWQRLGVSFGSDSNATTGTTATVYQLDIPAATPESVAQSIRLLSGMIREPLLTEATVNAERPIVMAERRERDGPDFRINEASRQHFFAGQLLGERSTIGTEETLAAANASAVQAFHHRWYRPERVVIAIAGDMDPALFEQAIVSNFADWRATGPAPTEPDFGQPDPARPTANIIVEPTQPMVVHLATIRPWQRVTDSVAYTQGLMLDTLASLIINRRLEERARGGASYLAAQVSTDKPSRSADMTTISIIPLESNWQRAIDDTRAVVAVAMATPPSEADIQREFADVETFLRRELANAQNEPGTKQADDLLNAVDIGETVTSPDHALAIWQSIRPLATPQRMLEVTRAIFNGPVTRVHMTSPVPIEGGEAALAELIARPPSVAAASAAGRTTPNIRFADLPSPGRRGALVSRTPIERFDLERWEFGNGVTALVRSTDIEPNKIRITVRFGGGRRAVSATGTNLLWAGEGALVESGIGRFDQTTLDRLVSGRQIGMRFSVGDDAFTLSAETRPEDLADQLRLLVAKLTQPGWQPAPVQRTRAARLASYDAMRNSPMAVLEGDMQSLLFSGDRRFAVPSRSEVEALTPAAFRRFWEPLLAEGPVEVQIFGDVSGVDLQTMMLDTFGALRPRPPVRVPPGADDLRPTPVPATPLVARHSGGETQAAAVLAFPTGGGLGAIRTARQLDILAAIYNDRLYERLRDQAGASYSQAVTSNWSLDFPNGSYIFVGGLVKPEDSGLMLQSATAIAQELMTTPVTDDELRRAIGPAMEQIIRASSGNVFWMIQTEGASRDPRRIDALRTYLTDLNSVTPEDIQRLAQTYLRPERGIPLLILPESAAVPAVTGTGQPR</sequence>
<dbReference type="InterPro" id="IPR011765">
    <property type="entry name" value="Pept_M16_N"/>
</dbReference>
<dbReference type="GO" id="GO:0008237">
    <property type="term" value="F:metallopeptidase activity"/>
    <property type="evidence" value="ECO:0007669"/>
    <property type="project" value="UniProtKB-KW"/>
</dbReference>
<evidence type="ECO:0000256" key="1">
    <source>
        <dbReference type="ARBA" id="ARBA00007261"/>
    </source>
</evidence>
<organism evidence="8 9">
    <name type="scientific">Sphingomonas lacunae</name>
    <dbReference type="NCBI Taxonomy" id="2698828"/>
    <lineage>
        <taxon>Bacteria</taxon>
        <taxon>Pseudomonadati</taxon>
        <taxon>Pseudomonadota</taxon>
        <taxon>Alphaproteobacteria</taxon>
        <taxon>Sphingomonadales</taxon>
        <taxon>Sphingomonadaceae</taxon>
        <taxon>Sphingomonas</taxon>
    </lineage>
</organism>
<evidence type="ECO:0000256" key="4">
    <source>
        <dbReference type="ARBA" id="ARBA00022833"/>
    </source>
</evidence>
<keyword evidence="3" id="KW-0378">Hydrolase</keyword>
<evidence type="ECO:0000259" key="7">
    <source>
        <dbReference type="Pfam" id="PF05193"/>
    </source>
</evidence>
<gene>
    <name evidence="8" type="ORF">GV829_12610</name>
</gene>
<dbReference type="SUPFAM" id="SSF63411">
    <property type="entry name" value="LuxS/MPP-like metallohydrolase"/>
    <property type="match status" value="3"/>
</dbReference>
<evidence type="ECO:0000259" key="6">
    <source>
        <dbReference type="Pfam" id="PF00675"/>
    </source>
</evidence>
<feature type="domain" description="Peptidase M16 C-terminal" evidence="7">
    <location>
        <begin position="615"/>
        <end position="794"/>
    </location>
</feature>
<keyword evidence="9" id="KW-1185">Reference proteome</keyword>
<accession>A0A6M4AVP5</accession>
<evidence type="ECO:0000313" key="8">
    <source>
        <dbReference type="EMBL" id="QJQ33175.1"/>
    </source>
</evidence>
<dbReference type="Pfam" id="PF05193">
    <property type="entry name" value="Peptidase_M16_C"/>
    <property type="match status" value="2"/>
</dbReference>
<name>A0A6M4AVP5_9SPHN</name>
<keyword evidence="2" id="KW-0645">Protease</keyword>
<evidence type="ECO:0000313" key="9">
    <source>
        <dbReference type="Proteomes" id="UP000503018"/>
    </source>
</evidence>
<dbReference type="InterPro" id="IPR050626">
    <property type="entry name" value="Peptidase_M16"/>
</dbReference>
<dbReference type="KEGG" id="slan:GV829_12610"/>
<feature type="domain" description="Peptidase M16 C-terminal" evidence="7">
    <location>
        <begin position="139"/>
        <end position="313"/>
    </location>
</feature>
<keyword evidence="5" id="KW-0482">Metalloprotease</keyword>
<keyword evidence="4" id="KW-0862">Zinc</keyword>
<dbReference type="GO" id="GO:0006508">
    <property type="term" value="P:proteolysis"/>
    <property type="evidence" value="ECO:0007669"/>
    <property type="project" value="UniProtKB-KW"/>
</dbReference>
<evidence type="ECO:0000256" key="3">
    <source>
        <dbReference type="ARBA" id="ARBA00022801"/>
    </source>
</evidence>
<dbReference type="PANTHER" id="PTHR43690:SF34">
    <property type="entry name" value="ZINC PROTEASE PQQL-LIKE"/>
    <property type="match status" value="1"/>
</dbReference>
<comment type="similarity">
    <text evidence="1">Belongs to the peptidase M16 family.</text>
</comment>
<dbReference type="Gene3D" id="3.30.830.10">
    <property type="entry name" value="Metalloenzyme, LuxS/M16 peptidase-like"/>
    <property type="match status" value="3"/>
</dbReference>
<evidence type="ECO:0000256" key="5">
    <source>
        <dbReference type="ARBA" id="ARBA00023049"/>
    </source>
</evidence>
<dbReference type="InterPro" id="IPR011249">
    <property type="entry name" value="Metalloenz_LuxS/M16"/>
</dbReference>
<protein>
    <submittedName>
        <fullName evidence="8">Insulinase family protein</fullName>
    </submittedName>
</protein>